<gene>
    <name evidence="1" type="ORF">AWC04_03875</name>
</gene>
<reference evidence="1 2" key="1">
    <citation type="submission" date="2016-01" db="EMBL/GenBank/DDBJ databases">
        <title>The new phylogeny of the genus Mycobacterium.</title>
        <authorList>
            <person name="Tarcisio F."/>
            <person name="Conor M."/>
            <person name="Antonella G."/>
            <person name="Elisabetta G."/>
            <person name="Giulia F.S."/>
            <person name="Sara T."/>
            <person name="Anna F."/>
            <person name="Clotilde B."/>
            <person name="Roberto B."/>
            <person name="Veronica D.S."/>
            <person name="Fabio R."/>
            <person name="Monica P."/>
            <person name="Olivier J."/>
            <person name="Enrico T."/>
            <person name="Nicola S."/>
        </authorList>
    </citation>
    <scope>NUCLEOTIDE SEQUENCE [LARGE SCALE GENOMIC DNA]</scope>
    <source>
        <strain evidence="1 2">DSM 44179</strain>
    </source>
</reference>
<dbReference type="RefSeq" id="WP_085093288.1">
    <property type="nucleotide sequence ID" value="NZ_AP022603.1"/>
</dbReference>
<proteinExistence type="predicted"/>
<name>A0A1X1RJA8_MYCFA</name>
<dbReference type="Proteomes" id="UP000193484">
    <property type="component" value="Unassembled WGS sequence"/>
</dbReference>
<accession>A0A1X1RJA8</accession>
<sequence>MSTTLELVGELRPELADPDREHLASEIDALVQQFVPATVEMVEYTVVHYRLWVKDRRARSGYSPGARRFKVFTPDDEAALDNVRTESGKLYEGVVWRGSAPDTLDGLTELDESARRAAEVHETCRGLSDHGHDYFLKVFAPHTNPHTDLVADITPHDVIAALKRKPARDLAARWGRSTSLMELTREDTRYVVDALARRSRLPGELDGRETTELAERALAAHRDGVPVEDFIVSETSGV</sequence>
<dbReference type="AlphaFoldDB" id="A0A1X1RJA8"/>
<dbReference type="EMBL" id="LQOJ01000019">
    <property type="protein sequence ID" value="ORV07561.1"/>
    <property type="molecule type" value="Genomic_DNA"/>
</dbReference>
<organism evidence="1 2">
    <name type="scientific">Mycolicibacterium fallax</name>
    <name type="common">Mycobacterium fallax</name>
    <dbReference type="NCBI Taxonomy" id="1793"/>
    <lineage>
        <taxon>Bacteria</taxon>
        <taxon>Bacillati</taxon>
        <taxon>Actinomycetota</taxon>
        <taxon>Actinomycetes</taxon>
        <taxon>Mycobacteriales</taxon>
        <taxon>Mycobacteriaceae</taxon>
        <taxon>Mycolicibacterium</taxon>
    </lineage>
</organism>
<keyword evidence="2" id="KW-1185">Reference proteome</keyword>
<evidence type="ECO:0000313" key="1">
    <source>
        <dbReference type="EMBL" id="ORV07561.1"/>
    </source>
</evidence>
<comment type="caution">
    <text evidence="1">The sequence shown here is derived from an EMBL/GenBank/DDBJ whole genome shotgun (WGS) entry which is preliminary data.</text>
</comment>
<evidence type="ECO:0000313" key="2">
    <source>
        <dbReference type="Proteomes" id="UP000193484"/>
    </source>
</evidence>
<dbReference type="STRING" id="1793.AWC04_03875"/>
<protein>
    <submittedName>
        <fullName evidence="1">Uncharacterized protein</fullName>
    </submittedName>
</protein>